<reference evidence="3" key="1">
    <citation type="submission" date="2017-09" db="EMBL/GenBank/DDBJ databases">
        <title>Depth-based differentiation of microbial function through sediment-hosted aquifers and enrichment of novel symbionts in the deep terrestrial subsurface.</title>
        <authorList>
            <person name="Probst A.J."/>
            <person name="Ladd B."/>
            <person name="Jarett J.K."/>
            <person name="Geller-Mcgrath D.E."/>
            <person name="Sieber C.M.K."/>
            <person name="Emerson J.B."/>
            <person name="Anantharaman K."/>
            <person name="Thomas B.C."/>
            <person name="Malmstrom R."/>
            <person name="Stieglmeier M."/>
            <person name="Klingl A."/>
            <person name="Woyke T."/>
            <person name="Ryan C.M."/>
            <person name="Banfield J.F."/>
        </authorList>
    </citation>
    <scope>NUCLEOTIDE SEQUENCE [LARGE SCALE GENOMIC DNA]</scope>
</reference>
<dbReference type="EMBL" id="PFSY01000085">
    <property type="protein sequence ID" value="PJC01970.1"/>
    <property type="molecule type" value="Genomic_DNA"/>
</dbReference>
<protein>
    <submittedName>
        <fullName evidence="2">Uncharacterized protein</fullName>
    </submittedName>
</protein>
<gene>
    <name evidence="2" type="ORF">CO073_01920</name>
</gene>
<sequence>MDGKLLTNKAGTILIVVVVLFYVVSYPIQESWLHNMYQGDHKHVIDSYLDIESGMSLTVSGANSSMVSSASTPRFY</sequence>
<name>A0A2M8DRG0_9BACT</name>
<dbReference type="Proteomes" id="UP000230136">
    <property type="component" value="Unassembled WGS sequence"/>
</dbReference>
<keyword evidence="1" id="KW-0812">Transmembrane</keyword>
<organism evidence="2 3">
    <name type="scientific">Candidatus Komeilibacteria bacterium CG_4_9_14_0_8_um_filter_36_9</name>
    <dbReference type="NCBI Taxonomy" id="1974473"/>
    <lineage>
        <taxon>Bacteria</taxon>
        <taxon>Candidatus Komeiliibacteriota</taxon>
    </lineage>
</organism>
<feature type="transmembrane region" description="Helical" evidence="1">
    <location>
        <begin position="12"/>
        <end position="28"/>
    </location>
</feature>
<keyword evidence="1" id="KW-1133">Transmembrane helix</keyword>
<evidence type="ECO:0000313" key="3">
    <source>
        <dbReference type="Proteomes" id="UP000230136"/>
    </source>
</evidence>
<accession>A0A2M8DRG0</accession>
<evidence type="ECO:0000313" key="2">
    <source>
        <dbReference type="EMBL" id="PJC01970.1"/>
    </source>
</evidence>
<keyword evidence="1" id="KW-0472">Membrane</keyword>
<evidence type="ECO:0000256" key="1">
    <source>
        <dbReference type="SAM" id="Phobius"/>
    </source>
</evidence>
<comment type="caution">
    <text evidence="2">The sequence shown here is derived from an EMBL/GenBank/DDBJ whole genome shotgun (WGS) entry which is preliminary data.</text>
</comment>
<proteinExistence type="predicted"/>
<dbReference type="AlphaFoldDB" id="A0A2M8DRG0"/>